<keyword evidence="3" id="KW-1185">Reference proteome</keyword>
<sequence>MKIRNLSLTVVIALAFSFVSYAQPYKTAIGVRLGFPNNVNFTLKHNLGAAWAIELNAGAGWRSAAIDFAGMYHFDIPKPSGMRWYLGAAADVGFFYNRGTYHPVSGYKHGYFSTGVSIFGGLEYTFPNIPLNLAFDLGPRLPIVPWSVYPDYARVGLTARYTFK</sequence>
<evidence type="ECO:0008006" key="4">
    <source>
        <dbReference type="Google" id="ProtNLM"/>
    </source>
</evidence>
<dbReference type="EMBL" id="BAAAFH010000022">
    <property type="protein sequence ID" value="GAA0876959.1"/>
    <property type="molecule type" value="Genomic_DNA"/>
</dbReference>
<dbReference type="RefSeq" id="WP_343790851.1">
    <property type="nucleotide sequence ID" value="NZ_BAAAFH010000022.1"/>
</dbReference>
<evidence type="ECO:0000313" key="2">
    <source>
        <dbReference type="EMBL" id="GAA0876959.1"/>
    </source>
</evidence>
<name>A0ABN1MUC0_9FLAO</name>
<reference evidence="2 3" key="1">
    <citation type="journal article" date="2019" name="Int. J. Syst. Evol. Microbiol.">
        <title>The Global Catalogue of Microorganisms (GCM) 10K type strain sequencing project: providing services to taxonomists for standard genome sequencing and annotation.</title>
        <authorList>
            <consortium name="The Broad Institute Genomics Platform"/>
            <consortium name="The Broad Institute Genome Sequencing Center for Infectious Disease"/>
            <person name="Wu L."/>
            <person name="Ma J."/>
        </authorList>
    </citation>
    <scope>NUCLEOTIDE SEQUENCE [LARGE SCALE GENOMIC DNA]</scope>
    <source>
        <strain evidence="2 3">JCM 16083</strain>
    </source>
</reference>
<gene>
    <name evidence="2" type="ORF">GCM10009118_33690</name>
</gene>
<evidence type="ECO:0000313" key="3">
    <source>
        <dbReference type="Proteomes" id="UP001501126"/>
    </source>
</evidence>
<keyword evidence="1" id="KW-0732">Signal</keyword>
<comment type="caution">
    <text evidence="2">The sequence shown here is derived from an EMBL/GenBank/DDBJ whole genome shotgun (WGS) entry which is preliminary data.</text>
</comment>
<proteinExistence type="predicted"/>
<feature type="signal peptide" evidence="1">
    <location>
        <begin position="1"/>
        <end position="22"/>
    </location>
</feature>
<evidence type="ECO:0000256" key="1">
    <source>
        <dbReference type="SAM" id="SignalP"/>
    </source>
</evidence>
<organism evidence="2 3">
    <name type="scientific">Wandonia haliotis</name>
    <dbReference type="NCBI Taxonomy" id="574963"/>
    <lineage>
        <taxon>Bacteria</taxon>
        <taxon>Pseudomonadati</taxon>
        <taxon>Bacteroidota</taxon>
        <taxon>Flavobacteriia</taxon>
        <taxon>Flavobacteriales</taxon>
        <taxon>Crocinitomicaceae</taxon>
        <taxon>Wandonia</taxon>
    </lineage>
</organism>
<protein>
    <recommendedName>
        <fullName evidence="4">DUF3575 domain-containing protein</fullName>
    </recommendedName>
</protein>
<dbReference type="Proteomes" id="UP001501126">
    <property type="component" value="Unassembled WGS sequence"/>
</dbReference>
<feature type="chain" id="PRO_5047283655" description="DUF3575 domain-containing protein" evidence="1">
    <location>
        <begin position="23"/>
        <end position="164"/>
    </location>
</feature>
<accession>A0ABN1MUC0</accession>